<keyword evidence="1" id="KW-0472">Membrane</keyword>
<feature type="transmembrane region" description="Helical" evidence="1">
    <location>
        <begin position="95"/>
        <end position="114"/>
    </location>
</feature>
<dbReference type="EMBL" id="JADZSC010000001">
    <property type="protein sequence ID" value="MBH0228955.1"/>
    <property type="molecule type" value="Genomic_DNA"/>
</dbReference>
<organism evidence="2 3">
    <name type="scientific">Halobacillus yeomjeoni</name>
    <dbReference type="NCBI Taxonomy" id="311194"/>
    <lineage>
        <taxon>Bacteria</taxon>
        <taxon>Bacillati</taxon>
        <taxon>Bacillota</taxon>
        <taxon>Bacilli</taxon>
        <taxon>Bacillales</taxon>
        <taxon>Bacillaceae</taxon>
        <taxon>Halobacillus</taxon>
    </lineage>
</organism>
<evidence type="ECO:0000313" key="3">
    <source>
        <dbReference type="Proteomes" id="UP000614490"/>
    </source>
</evidence>
<comment type="caution">
    <text evidence="2">The sequence shown here is derived from an EMBL/GenBank/DDBJ whole genome shotgun (WGS) entry which is preliminary data.</text>
</comment>
<sequence length="133" mass="15442">MSDWFDFTILDQTLHLMNGDLLDVFNLHPNHVQFSLVFLLVTALMWVMLPLVEWAMIQNWSRLFSYIMTALVALAFLQAVDRYAMVQSQSLLPNYYWPVCLLAISSYGVLYVSLKGLKHLWVQISKRSKKKAA</sequence>
<keyword evidence="3" id="KW-1185">Reference proteome</keyword>
<keyword evidence="1" id="KW-1133">Transmembrane helix</keyword>
<evidence type="ECO:0000256" key="1">
    <source>
        <dbReference type="SAM" id="Phobius"/>
    </source>
</evidence>
<dbReference type="Proteomes" id="UP000614490">
    <property type="component" value="Unassembled WGS sequence"/>
</dbReference>
<evidence type="ECO:0000313" key="2">
    <source>
        <dbReference type="EMBL" id="MBH0228955.1"/>
    </source>
</evidence>
<dbReference type="AlphaFoldDB" id="A0A931HST3"/>
<dbReference type="RefSeq" id="WP_197315593.1">
    <property type="nucleotide sequence ID" value="NZ_JADZSC010000001.1"/>
</dbReference>
<name>A0A931HST3_9BACI</name>
<keyword evidence="1" id="KW-0812">Transmembrane</keyword>
<protein>
    <submittedName>
        <fullName evidence="2">Uncharacterized protein</fullName>
    </submittedName>
</protein>
<gene>
    <name evidence="2" type="ORF">H0267_01905</name>
</gene>
<feature type="transmembrane region" description="Helical" evidence="1">
    <location>
        <begin position="63"/>
        <end position="80"/>
    </location>
</feature>
<reference evidence="2 3" key="1">
    <citation type="journal article" date="2005" name="Int. J. Syst. Evol. Microbiol.">
        <title>Halobacillus yeomjeoni sp. nov., isolated from a marine solar saltern in Korea.</title>
        <authorList>
            <person name="Yoon J.H."/>
            <person name="Kang S.J."/>
            <person name="Lee C.H."/>
            <person name="Oh H.W."/>
            <person name="Oh T.K."/>
        </authorList>
    </citation>
    <scope>NUCLEOTIDE SEQUENCE [LARGE SCALE GENOMIC DNA]</scope>
    <source>
        <strain evidence="2 3">KCTC 3957</strain>
    </source>
</reference>
<proteinExistence type="predicted"/>
<accession>A0A931HST3</accession>
<feature type="transmembrane region" description="Helical" evidence="1">
    <location>
        <begin position="32"/>
        <end position="51"/>
    </location>
</feature>